<dbReference type="SUPFAM" id="SSF53448">
    <property type="entry name" value="Nucleotide-diphospho-sugar transferases"/>
    <property type="match status" value="1"/>
</dbReference>
<dbReference type="AlphaFoldDB" id="A0A1Y0E7D0"/>
<keyword evidence="1" id="KW-0328">Glycosyltransferase</keyword>
<name>A0A1Y0E7D0_9RHOB</name>
<organism evidence="1 2">
    <name type="scientific">Yoonia vestfoldensis</name>
    <dbReference type="NCBI Taxonomy" id="245188"/>
    <lineage>
        <taxon>Bacteria</taxon>
        <taxon>Pseudomonadati</taxon>
        <taxon>Pseudomonadota</taxon>
        <taxon>Alphaproteobacteria</taxon>
        <taxon>Rhodobacterales</taxon>
        <taxon>Paracoccaceae</taxon>
        <taxon>Yoonia</taxon>
    </lineage>
</organism>
<accession>A0A1Y0E7D0</accession>
<sequence length="253" mass="29504">MSYVERVCIQSFLDHGYTFNLYVLDLQMEVPEGVILHDARTIYSDAEFQKEPTSRRRAAVYSDVFRIYLLQKTDHVWVDLDIYCVNPLDFSSDYLFGVVRRKSAVNNCVLRLPRDSLALKLILTFLASEAPLPHWLGPDKIKSLVTKYQTDGQLSLYDLPWTTTGPSVTRWALNMTGEIGRGQHWHTYWPARGFLDPERPIDSYEQPWVRFHHFQGETRTDLRHHCGGIPPRGSYIDMICQRHQIDVNRYPVT</sequence>
<proteinExistence type="predicted"/>
<gene>
    <name evidence="1" type="ORF">LOKVESSMR4R_00174</name>
</gene>
<dbReference type="KEGG" id="lvs:LOKVESSMR4R_00174"/>
<dbReference type="InterPro" id="IPR029044">
    <property type="entry name" value="Nucleotide-diphossugar_trans"/>
</dbReference>
<protein>
    <submittedName>
        <fullName evidence="1">Galactosyltransferase Lgt5</fullName>
    </submittedName>
</protein>
<keyword evidence="2" id="KW-1185">Reference proteome</keyword>
<reference evidence="1 2" key="1">
    <citation type="submission" date="2017-05" db="EMBL/GenBank/DDBJ databases">
        <title>Genome Sequence of Loktanella vestfoldensis Strain SMR4r Isolated from a Culture of the Diatom Skeletonema marinoi.</title>
        <authorList>
            <person name="Topel M."/>
            <person name="Pinder M.I.M."/>
            <person name="Johansson O.N."/>
            <person name="Kourtchenko O."/>
            <person name="Godhe A."/>
            <person name="Clarke A.K."/>
        </authorList>
    </citation>
    <scope>NUCLEOTIDE SEQUENCE [LARGE SCALE GENOMIC DNA]</scope>
    <source>
        <strain evidence="1 2">SMR4r</strain>
    </source>
</reference>
<evidence type="ECO:0000313" key="2">
    <source>
        <dbReference type="Proteomes" id="UP000195273"/>
    </source>
</evidence>
<dbReference type="EMBL" id="CP021431">
    <property type="protein sequence ID" value="ART99516.1"/>
    <property type="molecule type" value="Genomic_DNA"/>
</dbReference>
<keyword evidence="1" id="KW-0808">Transferase</keyword>
<evidence type="ECO:0000313" key="1">
    <source>
        <dbReference type="EMBL" id="ART99516.1"/>
    </source>
</evidence>
<dbReference type="Proteomes" id="UP000195273">
    <property type="component" value="Chromosome"/>
</dbReference>
<dbReference type="GO" id="GO:0016757">
    <property type="term" value="F:glycosyltransferase activity"/>
    <property type="evidence" value="ECO:0007669"/>
    <property type="project" value="UniProtKB-KW"/>
</dbReference>